<organism evidence="4 5">
    <name type="scientific">Daejeonella rubra</name>
    <dbReference type="NCBI Taxonomy" id="990371"/>
    <lineage>
        <taxon>Bacteria</taxon>
        <taxon>Pseudomonadati</taxon>
        <taxon>Bacteroidota</taxon>
        <taxon>Sphingobacteriia</taxon>
        <taxon>Sphingobacteriales</taxon>
        <taxon>Sphingobacteriaceae</taxon>
        <taxon>Daejeonella</taxon>
    </lineage>
</organism>
<keyword evidence="2" id="KW-0119">Carbohydrate metabolism</keyword>
<evidence type="ECO:0000256" key="2">
    <source>
        <dbReference type="ARBA" id="ARBA00022526"/>
    </source>
</evidence>
<dbReference type="OrthoDB" id="9790815at2"/>
<feature type="signal peptide" evidence="3">
    <location>
        <begin position="1"/>
        <end position="19"/>
    </location>
</feature>
<feature type="chain" id="PRO_5011655676" evidence="3">
    <location>
        <begin position="20"/>
        <end position="373"/>
    </location>
</feature>
<dbReference type="AlphaFoldDB" id="A0A1G9TU71"/>
<dbReference type="EMBL" id="FNHH01000014">
    <property type="protein sequence ID" value="SDM51101.1"/>
    <property type="molecule type" value="Genomic_DNA"/>
</dbReference>
<evidence type="ECO:0000256" key="1">
    <source>
        <dbReference type="ARBA" id="ARBA00005564"/>
    </source>
</evidence>
<dbReference type="GO" id="GO:0017057">
    <property type="term" value="F:6-phosphogluconolactonase activity"/>
    <property type="evidence" value="ECO:0007669"/>
    <property type="project" value="TreeGrafter"/>
</dbReference>
<gene>
    <name evidence="4" type="ORF">SAMN05421813_11432</name>
</gene>
<dbReference type="RefSeq" id="WP_090704805.1">
    <property type="nucleotide sequence ID" value="NZ_FNHH01000014.1"/>
</dbReference>
<dbReference type="InterPro" id="IPR050282">
    <property type="entry name" value="Cycloisomerase_2"/>
</dbReference>
<dbReference type="FunFam" id="2.130.10.10:FF:000306">
    <property type="entry name" value="3-carboxymuconate cyclase"/>
    <property type="match status" value="1"/>
</dbReference>
<dbReference type="STRING" id="990371.SAMN05421813_11432"/>
<evidence type="ECO:0000256" key="3">
    <source>
        <dbReference type="SAM" id="SignalP"/>
    </source>
</evidence>
<comment type="similarity">
    <text evidence="1">Belongs to the cycloisomerase 2 family.</text>
</comment>
<dbReference type="PANTHER" id="PTHR30344:SF1">
    <property type="entry name" value="6-PHOSPHOGLUCONOLACTONASE"/>
    <property type="match status" value="1"/>
</dbReference>
<accession>A0A1G9TU71</accession>
<evidence type="ECO:0000313" key="5">
    <source>
        <dbReference type="Proteomes" id="UP000199226"/>
    </source>
</evidence>
<dbReference type="InterPro" id="IPR015943">
    <property type="entry name" value="WD40/YVTN_repeat-like_dom_sf"/>
</dbReference>
<evidence type="ECO:0000313" key="4">
    <source>
        <dbReference type="EMBL" id="SDM51101.1"/>
    </source>
</evidence>
<keyword evidence="5" id="KW-1185">Reference proteome</keyword>
<dbReference type="InterPro" id="IPR019405">
    <property type="entry name" value="Lactonase_7-beta_prop"/>
</dbReference>
<dbReference type="GO" id="GO:0006006">
    <property type="term" value="P:glucose metabolic process"/>
    <property type="evidence" value="ECO:0007669"/>
    <property type="project" value="UniProtKB-KW"/>
</dbReference>
<proteinExistence type="inferred from homology"/>
<dbReference type="PANTHER" id="PTHR30344">
    <property type="entry name" value="6-PHOSPHOGLUCONOLACTONASE-RELATED"/>
    <property type="match status" value="1"/>
</dbReference>
<sequence>MRTIALFAVFISLTLLANAQSKKGKDYNLIVGTYTNKEKTNGIHVYSFNTKTGQSSFRSKTLGIRNPSYLAVSKDRKNLYSVSEVDNGTIQAFSFNAQTGELGFLNSVSSGGDGPCYVSVNDKKELVFAANYDSGSIAAIRVEENGSLNPDIQKIQHEASSDSKSKPHAHAAVLTPDGHYLLAADLGIDQVKTYEINPASSQALIPAKVPYKSVSKGGGPRHLTFHPNGRFAYLILEMGASIVGFDYKDGKLETKQTVSMLSSEFKGSVEAADIHISPDGKFLYGSNRADANEIVIYSIAKNGILKYAGRQTTNIHTPRNFVIDPSGNFLLVGNSASNEIMIFKRNKKSGLISPSGQKIIVDKPVCLKFVAID</sequence>
<dbReference type="Gene3D" id="2.130.10.10">
    <property type="entry name" value="YVTN repeat-like/Quinoprotein amine dehydrogenase"/>
    <property type="match status" value="1"/>
</dbReference>
<dbReference type="InterPro" id="IPR011048">
    <property type="entry name" value="Haem_d1_sf"/>
</dbReference>
<keyword evidence="3" id="KW-0732">Signal</keyword>
<dbReference type="Pfam" id="PF10282">
    <property type="entry name" value="Lactonase"/>
    <property type="match status" value="1"/>
</dbReference>
<dbReference type="Proteomes" id="UP000199226">
    <property type="component" value="Unassembled WGS sequence"/>
</dbReference>
<name>A0A1G9TU71_9SPHI</name>
<keyword evidence="2" id="KW-0313">Glucose metabolism</keyword>
<dbReference type="GO" id="GO:0005829">
    <property type="term" value="C:cytosol"/>
    <property type="evidence" value="ECO:0007669"/>
    <property type="project" value="TreeGrafter"/>
</dbReference>
<dbReference type="SUPFAM" id="SSF51004">
    <property type="entry name" value="C-terminal (heme d1) domain of cytochrome cd1-nitrite reductase"/>
    <property type="match status" value="1"/>
</dbReference>
<protein>
    <submittedName>
        <fullName evidence="4">6-phosphogluconolactonase</fullName>
    </submittedName>
</protein>
<reference evidence="5" key="1">
    <citation type="submission" date="2016-10" db="EMBL/GenBank/DDBJ databases">
        <authorList>
            <person name="Varghese N."/>
            <person name="Submissions S."/>
        </authorList>
    </citation>
    <scope>NUCLEOTIDE SEQUENCE [LARGE SCALE GENOMIC DNA]</scope>
    <source>
        <strain evidence="5">DSM 24536</strain>
    </source>
</reference>